<evidence type="ECO:0000256" key="6">
    <source>
        <dbReference type="RuleBase" id="RU000559"/>
    </source>
</evidence>
<dbReference type="SUPFAM" id="SSF50104">
    <property type="entry name" value="Translation proteins SH3-like domain"/>
    <property type="match status" value="1"/>
</dbReference>
<keyword evidence="2 5" id="KW-0689">Ribosomal protein</keyword>
<comment type="function">
    <text evidence="5 6">This protein is located at the 30S-50S ribosomal subunit interface and may play a role in the structure and function of the aminoacyl-tRNA binding site.</text>
</comment>
<dbReference type="Pfam" id="PF01245">
    <property type="entry name" value="Ribosomal_L19"/>
    <property type="match status" value="1"/>
</dbReference>
<dbReference type="GO" id="GO:0006412">
    <property type="term" value="P:translation"/>
    <property type="evidence" value="ECO:0007669"/>
    <property type="project" value="UniProtKB-UniRule"/>
</dbReference>
<dbReference type="EMBL" id="DRNB01000038">
    <property type="protein sequence ID" value="HHJ63485.1"/>
    <property type="molecule type" value="Genomic_DNA"/>
</dbReference>
<comment type="caution">
    <text evidence="8">The sequence shown here is derived from an EMBL/GenBank/DDBJ whole genome shotgun (WGS) entry which is preliminary data.</text>
</comment>
<accession>A0A7C5L457</accession>
<evidence type="ECO:0000256" key="3">
    <source>
        <dbReference type="ARBA" id="ARBA00023274"/>
    </source>
</evidence>
<dbReference type="InterPro" id="IPR018257">
    <property type="entry name" value="Ribosomal_bL19_CS"/>
</dbReference>
<organism evidence="8">
    <name type="scientific">Aquifex aeolicus</name>
    <dbReference type="NCBI Taxonomy" id="63363"/>
    <lineage>
        <taxon>Bacteria</taxon>
        <taxon>Pseudomonadati</taxon>
        <taxon>Aquificota</taxon>
        <taxon>Aquificia</taxon>
        <taxon>Aquificales</taxon>
        <taxon>Aquificaceae</taxon>
        <taxon>Aquifex</taxon>
    </lineage>
</organism>
<dbReference type="InterPro" id="IPR001857">
    <property type="entry name" value="Ribosomal_bL19"/>
</dbReference>
<dbReference type="NCBIfam" id="TIGR01024">
    <property type="entry name" value="rplS_bact"/>
    <property type="match status" value="1"/>
</dbReference>
<sequence length="151" mass="17920">MNRVLEKINSRYLPRKEYPNFKVGDTVKVHYRIKEGDRERIQPFEGVVIRIRGSGADKTFTVRKESYGVGIERIFPYYSPNIEKIEVIKIGKVRRAKLYFLRELKGKIAQRKIKEIKRWEYEAMQRKKEEARRKREEAQAESGEAPENSDG</sequence>
<reference evidence="8" key="1">
    <citation type="journal article" date="2020" name="mSystems">
        <title>Genome- and Community-Level Interaction Insights into Carbon Utilization and Element Cycling Functions of Hydrothermarchaeota in Hydrothermal Sediment.</title>
        <authorList>
            <person name="Zhou Z."/>
            <person name="Liu Y."/>
            <person name="Xu W."/>
            <person name="Pan J."/>
            <person name="Luo Z.H."/>
            <person name="Li M."/>
        </authorList>
    </citation>
    <scope>NUCLEOTIDE SEQUENCE [LARGE SCALE GENOMIC DNA]</scope>
    <source>
        <strain evidence="8">HyVt-501</strain>
    </source>
</reference>
<dbReference type="GO" id="GO:0022625">
    <property type="term" value="C:cytosolic large ribosomal subunit"/>
    <property type="evidence" value="ECO:0007669"/>
    <property type="project" value="TreeGrafter"/>
</dbReference>
<proteinExistence type="inferred from homology"/>
<comment type="similarity">
    <text evidence="1 5 6">Belongs to the bacterial ribosomal protein bL19 family.</text>
</comment>
<gene>
    <name evidence="5 8" type="primary">rplS</name>
    <name evidence="8" type="ORF">ENJ61_01110</name>
</gene>
<dbReference type="PIRSF" id="PIRSF002191">
    <property type="entry name" value="Ribosomal_L19"/>
    <property type="match status" value="1"/>
</dbReference>
<evidence type="ECO:0000313" key="8">
    <source>
        <dbReference type="EMBL" id="HHJ63485.1"/>
    </source>
</evidence>
<name>A0A7C5L457_AQUAO</name>
<evidence type="ECO:0000256" key="1">
    <source>
        <dbReference type="ARBA" id="ARBA00005781"/>
    </source>
</evidence>
<dbReference type="PROSITE" id="PS01015">
    <property type="entry name" value="RIBOSOMAL_L19"/>
    <property type="match status" value="1"/>
</dbReference>
<protein>
    <recommendedName>
        <fullName evidence="4 5">Large ribosomal subunit protein bL19</fullName>
    </recommendedName>
</protein>
<feature type="region of interest" description="Disordered" evidence="7">
    <location>
        <begin position="128"/>
        <end position="151"/>
    </location>
</feature>
<feature type="compositionally biased region" description="Basic and acidic residues" evidence="7">
    <location>
        <begin position="128"/>
        <end position="138"/>
    </location>
</feature>
<evidence type="ECO:0000256" key="4">
    <source>
        <dbReference type="ARBA" id="ARBA00035171"/>
    </source>
</evidence>
<dbReference type="InterPro" id="IPR008991">
    <property type="entry name" value="Translation_prot_SH3-like_sf"/>
</dbReference>
<dbReference type="GO" id="GO:0003735">
    <property type="term" value="F:structural constituent of ribosome"/>
    <property type="evidence" value="ECO:0007669"/>
    <property type="project" value="InterPro"/>
</dbReference>
<evidence type="ECO:0000256" key="5">
    <source>
        <dbReference type="HAMAP-Rule" id="MF_00402"/>
    </source>
</evidence>
<keyword evidence="3 5" id="KW-0687">Ribonucleoprotein</keyword>
<evidence type="ECO:0000256" key="7">
    <source>
        <dbReference type="SAM" id="MobiDB-lite"/>
    </source>
</evidence>
<dbReference type="Gene3D" id="2.30.30.790">
    <property type="match status" value="1"/>
</dbReference>
<dbReference type="PANTHER" id="PTHR15680">
    <property type="entry name" value="RIBOSOMAL PROTEIN L19"/>
    <property type="match status" value="1"/>
</dbReference>
<dbReference type="Proteomes" id="UP000885792">
    <property type="component" value="Unassembled WGS sequence"/>
</dbReference>
<dbReference type="PANTHER" id="PTHR15680:SF9">
    <property type="entry name" value="LARGE RIBOSOMAL SUBUNIT PROTEIN BL19M"/>
    <property type="match status" value="1"/>
</dbReference>
<evidence type="ECO:0000256" key="2">
    <source>
        <dbReference type="ARBA" id="ARBA00022980"/>
    </source>
</evidence>
<dbReference type="PRINTS" id="PR00061">
    <property type="entry name" value="RIBOSOMALL19"/>
</dbReference>
<dbReference type="HAMAP" id="MF_00402">
    <property type="entry name" value="Ribosomal_bL19"/>
    <property type="match status" value="1"/>
</dbReference>
<dbReference type="AlphaFoldDB" id="A0A7C5L457"/>
<dbReference type="InterPro" id="IPR038657">
    <property type="entry name" value="Ribosomal_bL19_sf"/>
</dbReference>